<proteinExistence type="predicted"/>
<gene>
    <name evidence="1" type="ORF">ACFFQA_07045</name>
</gene>
<dbReference type="RefSeq" id="WP_377850844.1">
    <property type="nucleotide sequence ID" value="NZ_JBHLZU010000006.1"/>
</dbReference>
<dbReference type="NCBIfam" id="TIGR03882">
    <property type="entry name" value="cyclo_dehyd_2"/>
    <property type="match status" value="1"/>
</dbReference>
<accession>A0ABV5ZU30</accession>
<sequence>MESVFHTSPSGVKLRLSGAGAFGSRVLAALGDRTSGDPHLLAGVAQSGHRDVLDAVAREAEAQRLPWIPLVLDGSSLRCGPVAGPGQGPCPDCVERRRRQHSPQAKLSALLPPAEEHAFLPEHIPLAAALLHRAAHTFVHYGQSAAVCEVDLVRGTFEQHRVVAVHACPRCDPPGSAERSWDRLAVALRSAAEVAG</sequence>
<name>A0ABV5ZU30_9PSEU</name>
<dbReference type="EMBL" id="JBHLZU010000006">
    <property type="protein sequence ID" value="MFB9903688.1"/>
    <property type="molecule type" value="Genomic_DNA"/>
</dbReference>
<dbReference type="InterPro" id="IPR022291">
    <property type="entry name" value="Bacteriocin_synth_cyclodeHase"/>
</dbReference>
<protein>
    <submittedName>
        <fullName evidence="1">TOMM leader peptide-binding protein</fullName>
    </submittedName>
</protein>
<dbReference type="Gene3D" id="3.40.50.720">
    <property type="entry name" value="NAD(P)-binding Rossmann-like Domain"/>
    <property type="match status" value="1"/>
</dbReference>
<evidence type="ECO:0000313" key="1">
    <source>
        <dbReference type="EMBL" id="MFB9903688.1"/>
    </source>
</evidence>
<reference evidence="1 2" key="1">
    <citation type="submission" date="2024-09" db="EMBL/GenBank/DDBJ databases">
        <authorList>
            <person name="Sun Q."/>
            <person name="Mori K."/>
        </authorList>
    </citation>
    <scope>NUCLEOTIDE SEQUENCE [LARGE SCALE GENOMIC DNA]</scope>
    <source>
        <strain evidence="1 2">TBRC 7907</strain>
    </source>
</reference>
<organism evidence="1 2">
    <name type="scientific">Allokutzneria oryzae</name>
    <dbReference type="NCBI Taxonomy" id="1378989"/>
    <lineage>
        <taxon>Bacteria</taxon>
        <taxon>Bacillati</taxon>
        <taxon>Actinomycetota</taxon>
        <taxon>Actinomycetes</taxon>
        <taxon>Pseudonocardiales</taxon>
        <taxon>Pseudonocardiaceae</taxon>
        <taxon>Allokutzneria</taxon>
    </lineage>
</organism>
<comment type="caution">
    <text evidence="1">The sequence shown here is derived from an EMBL/GenBank/DDBJ whole genome shotgun (WGS) entry which is preliminary data.</text>
</comment>
<evidence type="ECO:0000313" key="2">
    <source>
        <dbReference type="Proteomes" id="UP001589693"/>
    </source>
</evidence>
<dbReference type="Proteomes" id="UP001589693">
    <property type="component" value="Unassembled WGS sequence"/>
</dbReference>
<keyword evidence="2" id="KW-1185">Reference proteome</keyword>